<comment type="caution">
    <text evidence="7">The sequence shown here is derived from an EMBL/GenBank/DDBJ whole genome shotgun (WGS) entry which is preliminary data.</text>
</comment>
<dbReference type="Pfam" id="PF01494">
    <property type="entry name" value="FAD_binding_3"/>
    <property type="match status" value="1"/>
</dbReference>
<dbReference type="InterPro" id="IPR036188">
    <property type="entry name" value="FAD/NAD-bd_sf"/>
</dbReference>
<dbReference type="GO" id="GO:0071949">
    <property type="term" value="F:FAD binding"/>
    <property type="evidence" value="ECO:0007669"/>
    <property type="project" value="InterPro"/>
</dbReference>
<gene>
    <name evidence="7" type="ORF">B0T24DRAFT_199075</name>
</gene>
<comment type="cofactor">
    <cofactor evidence="1">
        <name>FAD</name>
        <dbReference type="ChEBI" id="CHEBI:57692"/>
    </cofactor>
</comment>
<evidence type="ECO:0000256" key="5">
    <source>
        <dbReference type="ARBA" id="ARBA00023033"/>
    </source>
</evidence>
<keyword evidence="2" id="KW-0285">Flavoprotein</keyword>
<evidence type="ECO:0000313" key="7">
    <source>
        <dbReference type="EMBL" id="KAK3380669.1"/>
    </source>
</evidence>
<keyword evidence="8" id="KW-1185">Reference proteome</keyword>
<sequence>MQHSQAQLPRIAIVGAGVGGLLLAHGLQKNGFEVVVYEKEKYLNERVREWTMLIHWALPTLHKLLPDHIIDNLRSAYADQWYPYDQEKEFLPYYNGMSGELAFKVAVSARRVSRTRLREVCAKGLDIRWGKQFADLQVPNSAGPVTIRFGDGDSATADVVFGADGSNSRTRRWLLGDEASKTLDSEHIIASGILKYKTAEQAVAVKMGYPMCTIAPVNDGVIFTALQSVPDPNDPVNWSFHVARAWKGKTDFLEGAEAIAKAKAMTTDPNISEPFRSAIQLIPDNANFTVTQLRYWETVPWDNKGGRVTLLGDAAHCVLPGRGQGLNHALGDVDTLVSQFIRVKENGSTVIEALQAYEADVFVRGPKAVRESLEDTEAIMKVRNLEKSRQAQKGMAL</sequence>
<evidence type="ECO:0000259" key="6">
    <source>
        <dbReference type="Pfam" id="PF01494"/>
    </source>
</evidence>
<keyword evidence="5" id="KW-0503">Monooxygenase</keyword>
<feature type="domain" description="FAD-binding" evidence="6">
    <location>
        <begin position="122"/>
        <end position="370"/>
    </location>
</feature>
<dbReference type="GO" id="GO:0004497">
    <property type="term" value="F:monooxygenase activity"/>
    <property type="evidence" value="ECO:0007669"/>
    <property type="project" value="UniProtKB-KW"/>
</dbReference>
<dbReference type="Gene3D" id="3.50.50.60">
    <property type="entry name" value="FAD/NAD(P)-binding domain"/>
    <property type="match status" value="1"/>
</dbReference>
<reference evidence="7" key="1">
    <citation type="journal article" date="2023" name="Mol. Phylogenet. Evol.">
        <title>Genome-scale phylogeny and comparative genomics of the fungal order Sordariales.</title>
        <authorList>
            <person name="Hensen N."/>
            <person name="Bonometti L."/>
            <person name="Westerberg I."/>
            <person name="Brannstrom I.O."/>
            <person name="Guillou S."/>
            <person name="Cros-Aarteil S."/>
            <person name="Calhoun S."/>
            <person name="Haridas S."/>
            <person name="Kuo A."/>
            <person name="Mondo S."/>
            <person name="Pangilinan J."/>
            <person name="Riley R."/>
            <person name="LaButti K."/>
            <person name="Andreopoulos B."/>
            <person name="Lipzen A."/>
            <person name="Chen C."/>
            <person name="Yan M."/>
            <person name="Daum C."/>
            <person name="Ng V."/>
            <person name="Clum A."/>
            <person name="Steindorff A."/>
            <person name="Ohm R.A."/>
            <person name="Martin F."/>
            <person name="Silar P."/>
            <person name="Natvig D.O."/>
            <person name="Lalanne C."/>
            <person name="Gautier V."/>
            <person name="Ament-Velasquez S.L."/>
            <person name="Kruys A."/>
            <person name="Hutchinson M.I."/>
            <person name="Powell A.J."/>
            <person name="Barry K."/>
            <person name="Miller A.N."/>
            <person name="Grigoriev I.V."/>
            <person name="Debuchy R."/>
            <person name="Gladieux P."/>
            <person name="Hiltunen Thoren M."/>
            <person name="Johannesson H."/>
        </authorList>
    </citation>
    <scope>NUCLEOTIDE SEQUENCE</scope>
    <source>
        <strain evidence="7">CBS 958.72</strain>
    </source>
</reference>
<dbReference type="PANTHER" id="PTHR47178">
    <property type="entry name" value="MONOOXYGENASE, FAD-BINDING"/>
    <property type="match status" value="1"/>
</dbReference>
<dbReference type="SUPFAM" id="SSF51905">
    <property type="entry name" value="FAD/NAD(P)-binding domain"/>
    <property type="match status" value="1"/>
</dbReference>
<proteinExistence type="predicted"/>
<dbReference type="EMBL" id="JAULSN010000002">
    <property type="protein sequence ID" value="KAK3380669.1"/>
    <property type="molecule type" value="Genomic_DNA"/>
</dbReference>
<dbReference type="PRINTS" id="PR00420">
    <property type="entry name" value="RNGMNOXGNASE"/>
</dbReference>
<keyword evidence="4" id="KW-0560">Oxidoreductase</keyword>
<accession>A0AAE0NFT0</accession>
<evidence type="ECO:0000256" key="1">
    <source>
        <dbReference type="ARBA" id="ARBA00001974"/>
    </source>
</evidence>
<evidence type="ECO:0000256" key="3">
    <source>
        <dbReference type="ARBA" id="ARBA00022827"/>
    </source>
</evidence>
<dbReference type="PANTHER" id="PTHR47178:SF3">
    <property type="entry name" value="FAD-BINDING DOMAIN-CONTAINING PROTEIN"/>
    <property type="match status" value="1"/>
</dbReference>
<keyword evidence="3" id="KW-0274">FAD</keyword>
<reference evidence="7" key="2">
    <citation type="submission" date="2023-06" db="EMBL/GenBank/DDBJ databases">
        <authorList>
            <consortium name="Lawrence Berkeley National Laboratory"/>
            <person name="Haridas S."/>
            <person name="Hensen N."/>
            <person name="Bonometti L."/>
            <person name="Westerberg I."/>
            <person name="Brannstrom I.O."/>
            <person name="Guillou S."/>
            <person name="Cros-Aarteil S."/>
            <person name="Calhoun S."/>
            <person name="Kuo A."/>
            <person name="Mondo S."/>
            <person name="Pangilinan J."/>
            <person name="Riley R."/>
            <person name="Labutti K."/>
            <person name="Andreopoulos B."/>
            <person name="Lipzen A."/>
            <person name="Chen C."/>
            <person name="Yanf M."/>
            <person name="Daum C."/>
            <person name="Ng V."/>
            <person name="Clum A."/>
            <person name="Steindorff A."/>
            <person name="Ohm R."/>
            <person name="Martin F."/>
            <person name="Silar P."/>
            <person name="Natvig D."/>
            <person name="Lalanne C."/>
            <person name="Gautier V."/>
            <person name="Ament-Velasquez S.L."/>
            <person name="Kruys A."/>
            <person name="Hutchinson M.I."/>
            <person name="Powell A.J."/>
            <person name="Barry K."/>
            <person name="Miller A.N."/>
            <person name="Grigoriev I.V."/>
            <person name="Debuchy R."/>
            <person name="Gladieux P."/>
            <person name="Thoren M.H."/>
            <person name="Johannesson H."/>
        </authorList>
    </citation>
    <scope>NUCLEOTIDE SEQUENCE</scope>
    <source>
        <strain evidence="7">CBS 958.72</strain>
    </source>
</reference>
<dbReference type="Proteomes" id="UP001287356">
    <property type="component" value="Unassembled WGS sequence"/>
</dbReference>
<evidence type="ECO:0000256" key="4">
    <source>
        <dbReference type="ARBA" id="ARBA00023002"/>
    </source>
</evidence>
<name>A0AAE0NFT0_9PEZI</name>
<evidence type="ECO:0000256" key="2">
    <source>
        <dbReference type="ARBA" id="ARBA00022630"/>
    </source>
</evidence>
<organism evidence="7 8">
    <name type="scientific">Lasiosphaeria ovina</name>
    <dbReference type="NCBI Taxonomy" id="92902"/>
    <lineage>
        <taxon>Eukaryota</taxon>
        <taxon>Fungi</taxon>
        <taxon>Dikarya</taxon>
        <taxon>Ascomycota</taxon>
        <taxon>Pezizomycotina</taxon>
        <taxon>Sordariomycetes</taxon>
        <taxon>Sordariomycetidae</taxon>
        <taxon>Sordariales</taxon>
        <taxon>Lasiosphaeriaceae</taxon>
        <taxon>Lasiosphaeria</taxon>
    </lineage>
</organism>
<dbReference type="Pfam" id="PF13450">
    <property type="entry name" value="NAD_binding_8"/>
    <property type="match status" value="1"/>
</dbReference>
<dbReference type="AlphaFoldDB" id="A0AAE0NFT0"/>
<evidence type="ECO:0000313" key="8">
    <source>
        <dbReference type="Proteomes" id="UP001287356"/>
    </source>
</evidence>
<protein>
    <recommendedName>
        <fullName evidence="6">FAD-binding domain-containing protein</fullName>
    </recommendedName>
</protein>
<dbReference type="InterPro" id="IPR002938">
    <property type="entry name" value="FAD-bd"/>
</dbReference>